<dbReference type="PROSITE" id="PS51384">
    <property type="entry name" value="FAD_FR"/>
    <property type="match status" value="1"/>
</dbReference>
<proteinExistence type="inferred from homology"/>
<dbReference type="PANTHER" id="PTHR19384">
    <property type="entry name" value="NITRIC OXIDE SYNTHASE-RELATED"/>
    <property type="match status" value="1"/>
</dbReference>
<dbReference type="EMBL" id="BNJQ01000006">
    <property type="protein sequence ID" value="GHP03733.1"/>
    <property type="molecule type" value="Genomic_DNA"/>
</dbReference>
<evidence type="ECO:0000256" key="4">
    <source>
        <dbReference type="ARBA" id="ARBA00022448"/>
    </source>
</evidence>
<protein>
    <recommendedName>
        <fullName evidence="10">NADPH--hemoprotein reductase</fullName>
        <ecNumber evidence="10">1.6.2.4</ecNumber>
    </recommendedName>
</protein>
<evidence type="ECO:0000259" key="16">
    <source>
        <dbReference type="PROSITE" id="PS51384"/>
    </source>
</evidence>
<keyword evidence="5" id="KW-0285">Flavoprotein</keyword>
<keyword evidence="14" id="KW-1133">Transmembrane helix</keyword>
<dbReference type="Gene3D" id="3.40.50.80">
    <property type="entry name" value="Nucleotide-binding domain of ferredoxin-NADP reductase (FNR) module"/>
    <property type="match status" value="1"/>
</dbReference>
<feature type="region of interest" description="Disordered" evidence="13">
    <location>
        <begin position="777"/>
        <end position="821"/>
    </location>
</feature>
<dbReference type="PRINTS" id="PR00369">
    <property type="entry name" value="FLAVODOXIN"/>
</dbReference>
<dbReference type="InterPro" id="IPR001094">
    <property type="entry name" value="Flavdoxin-like"/>
</dbReference>
<dbReference type="Gene3D" id="1.10.630.10">
    <property type="entry name" value="Cytochrome P450"/>
    <property type="match status" value="1"/>
</dbReference>
<dbReference type="InterPro" id="IPR017927">
    <property type="entry name" value="FAD-bd_FR_type"/>
</dbReference>
<dbReference type="Gene3D" id="2.40.30.10">
    <property type="entry name" value="Translation factors"/>
    <property type="match status" value="1"/>
</dbReference>
<dbReference type="SUPFAM" id="SSF63380">
    <property type="entry name" value="Riboflavin synthase domain-like"/>
    <property type="match status" value="1"/>
</dbReference>
<dbReference type="Pfam" id="PF00258">
    <property type="entry name" value="Flavodoxin_1"/>
    <property type="match status" value="1"/>
</dbReference>
<feature type="transmembrane region" description="Helical" evidence="14">
    <location>
        <begin position="39"/>
        <end position="59"/>
    </location>
</feature>
<evidence type="ECO:0000256" key="9">
    <source>
        <dbReference type="ARBA" id="ARBA00023002"/>
    </source>
</evidence>
<evidence type="ECO:0000256" key="11">
    <source>
        <dbReference type="ARBA" id="ARBA00049342"/>
    </source>
</evidence>
<dbReference type="Gene3D" id="1.20.990.10">
    <property type="entry name" value="NADPH-cytochrome p450 Reductase, Chain A, domain 3"/>
    <property type="match status" value="1"/>
</dbReference>
<keyword evidence="6" id="KW-0288">FMN</keyword>
<evidence type="ECO:0000256" key="1">
    <source>
        <dbReference type="ARBA" id="ARBA00001917"/>
    </source>
</evidence>
<dbReference type="InterPro" id="IPR029039">
    <property type="entry name" value="Flavoprotein-like_sf"/>
</dbReference>
<reference evidence="17" key="1">
    <citation type="submission" date="2020-10" db="EMBL/GenBank/DDBJ databases">
        <title>Unveiling of a novel bifunctional photoreceptor, Dualchrome1, isolated from a cosmopolitan green alga.</title>
        <authorList>
            <person name="Suzuki S."/>
            <person name="Kawachi M."/>
        </authorList>
    </citation>
    <scope>NUCLEOTIDE SEQUENCE</scope>
    <source>
        <strain evidence="17">NIES 2893</strain>
    </source>
</reference>
<dbReference type="Pfam" id="PF00067">
    <property type="entry name" value="p450"/>
    <property type="match status" value="1"/>
</dbReference>
<dbReference type="PROSITE" id="PS50902">
    <property type="entry name" value="FLAVODOXIN_LIKE"/>
    <property type="match status" value="1"/>
</dbReference>
<evidence type="ECO:0000256" key="5">
    <source>
        <dbReference type="ARBA" id="ARBA00022630"/>
    </source>
</evidence>
<comment type="similarity">
    <text evidence="3">In the N-terminal section; belongs to the cytochrome P450 family.</text>
</comment>
<dbReference type="InterPro" id="IPR001433">
    <property type="entry name" value="OxRdtase_FAD/NAD-bd"/>
</dbReference>
<dbReference type="GO" id="GO:0016705">
    <property type="term" value="F:oxidoreductase activity, acting on paired donors, with incorporation or reduction of molecular oxygen"/>
    <property type="evidence" value="ECO:0007669"/>
    <property type="project" value="InterPro"/>
</dbReference>
<accession>A0A830HB81</accession>
<dbReference type="SUPFAM" id="SSF48264">
    <property type="entry name" value="Cytochrome P450"/>
    <property type="match status" value="1"/>
</dbReference>
<evidence type="ECO:0000256" key="7">
    <source>
        <dbReference type="ARBA" id="ARBA00022827"/>
    </source>
</evidence>
<evidence type="ECO:0000313" key="18">
    <source>
        <dbReference type="Proteomes" id="UP000660262"/>
    </source>
</evidence>
<keyword evidence="14" id="KW-0472">Membrane</keyword>
<keyword evidence="18" id="KW-1185">Reference proteome</keyword>
<dbReference type="Gene3D" id="3.40.50.360">
    <property type="match status" value="1"/>
</dbReference>
<organism evidence="17 18">
    <name type="scientific">Pycnococcus provasolii</name>
    <dbReference type="NCBI Taxonomy" id="41880"/>
    <lineage>
        <taxon>Eukaryota</taxon>
        <taxon>Viridiplantae</taxon>
        <taxon>Chlorophyta</taxon>
        <taxon>Pseudoscourfieldiophyceae</taxon>
        <taxon>Pseudoscourfieldiales</taxon>
        <taxon>Pycnococcaceae</taxon>
        <taxon>Pycnococcus</taxon>
    </lineage>
</organism>
<evidence type="ECO:0000259" key="15">
    <source>
        <dbReference type="PROSITE" id="PS50902"/>
    </source>
</evidence>
<dbReference type="GO" id="GO:0004497">
    <property type="term" value="F:monooxygenase activity"/>
    <property type="evidence" value="ECO:0007669"/>
    <property type="project" value="InterPro"/>
</dbReference>
<keyword evidence="4" id="KW-0813">Transport</keyword>
<comment type="cofactor">
    <cofactor evidence="1">
        <name>FMN</name>
        <dbReference type="ChEBI" id="CHEBI:58210"/>
    </cofactor>
</comment>
<keyword evidence="8" id="KW-0521">NADP</keyword>
<dbReference type="InterPro" id="IPR017938">
    <property type="entry name" value="Riboflavin_synthase-like_b-brl"/>
</dbReference>
<feature type="coiled-coil region" evidence="12">
    <location>
        <begin position="974"/>
        <end position="1001"/>
    </location>
</feature>
<feature type="compositionally biased region" description="Polar residues" evidence="13">
    <location>
        <begin position="806"/>
        <end position="817"/>
    </location>
</feature>
<dbReference type="PROSITE" id="PS00086">
    <property type="entry name" value="CYTOCHROME_P450"/>
    <property type="match status" value="1"/>
</dbReference>
<dbReference type="InterPro" id="IPR017972">
    <property type="entry name" value="Cyt_P450_CS"/>
</dbReference>
<dbReference type="InterPro" id="IPR003097">
    <property type="entry name" value="CysJ-like_FAD-binding"/>
</dbReference>
<evidence type="ECO:0000256" key="14">
    <source>
        <dbReference type="SAM" id="Phobius"/>
    </source>
</evidence>
<evidence type="ECO:0000256" key="12">
    <source>
        <dbReference type="SAM" id="Coils"/>
    </source>
</evidence>
<dbReference type="PRINTS" id="PR00371">
    <property type="entry name" value="FPNCR"/>
</dbReference>
<evidence type="ECO:0000256" key="8">
    <source>
        <dbReference type="ARBA" id="ARBA00022857"/>
    </source>
</evidence>
<evidence type="ECO:0000256" key="6">
    <source>
        <dbReference type="ARBA" id="ARBA00022643"/>
    </source>
</evidence>
<dbReference type="GO" id="GO:0010181">
    <property type="term" value="F:FMN binding"/>
    <property type="evidence" value="ECO:0007669"/>
    <property type="project" value="InterPro"/>
</dbReference>
<dbReference type="PANTHER" id="PTHR19384:SF17">
    <property type="entry name" value="NADPH--CYTOCHROME P450 REDUCTASE"/>
    <property type="match status" value="1"/>
</dbReference>
<dbReference type="OrthoDB" id="1470350at2759"/>
<evidence type="ECO:0000256" key="13">
    <source>
        <dbReference type="SAM" id="MobiDB-lite"/>
    </source>
</evidence>
<dbReference type="InterPro" id="IPR036396">
    <property type="entry name" value="Cyt_P450_sf"/>
</dbReference>
<dbReference type="GO" id="GO:0005829">
    <property type="term" value="C:cytosol"/>
    <property type="evidence" value="ECO:0007669"/>
    <property type="project" value="TreeGrafter"/>
</dbReference>
<dbReference type="InterPro" id="IPR001709">
    <property type="entry name" value="Flavoprot_Pyr_Nucl_cyt_Rdtase"/>
</dbReference>
<feature type="domain" description="Flavodoxin-like" evidence="15">
    <location>
        <begin position="824"/>
        <end position="969"/>
    </location>
</feature>
<keyword evidence="12" id="KW-0175">Coiled coil</keyword>
<name>A0A830HB81_9CHLO</name>
<dbReference type="InterPro" id="IPR001128">
    <property type="entry name" value="Cyt_P450"/>
</dbReference>
<dbReference type="GO" id="GO:0003958">
    <property type="term" value="F:NADPH-hemoprotein reductase activity"/>
    <property type="evidence" value="ECO:0007669"/>
    <property type="project" value="UniProtKB-EC"/>
</dbReference>
<dbReference type="GO" id="GO:0050660">
    <property type="term" value="F:flavin adenine dinucleotide binding"/>
    <property type="evidence" value="ECO:0007669"/>
    <property type="project" value="TreeGrafter"/>
</dbReference>
<comment type="caution">
    <text evidence="17">The sequence shown here is derived from an EMBL/GenBank/DDBJ whole genome shotgun (WGS) entry which is preliminary data.</text>
</comment>
<dbReference type="SUPFAM" id="SSF52343">
    <property type="entry name" value="Ferredoxin reductase-like, C-terminal NADP-linked domain"/>
    <property type="match status" value="1"/>
</dbReference>
<dbReference type="Proteomes" id="UP000660262">
    <property type="component" value="Unassembled WGS sequence"/>
</dbReference>
<gene>
    <name evidence="17" type="ORF">PPROV_000248800</name>
</gene>
<evidence type="ECO:0000256" key="10">
    <source>
        <dbReference type="ARBA" id="ARBA00023797"/>
    </source>
</evidence>
<dbReference type="InterPro" id="IPR008254">
    <property type="entry name" value="Flavodoxin/NO_synth"/>
</dbReference>
<keyword evidence="9" id="KW-0560">Oxidoreductase</keyword>
<dbReference type="GO" id="GO:0020037">
    <property type="term" value="F:heme binding"/>
    <property type="evidence" value="ECO:0007669"/>
    <property type="project" value="InterPro"/>
</dbReference>
<evidence type="ECO:0000313" key="17">
    <source>
        <dbReference type="EMBL" id="GHP03733.1"/>
    </source>
</evidence>
<dbReference type="Pfam" id="PF00667">
    <property type="entry name" value="FAD_binding_1"/>
    <property type="match status" value="1"/>
</dbReference>
<dbReference type="EC" id="1.6.2.4" evidence="10"/>
<comment type="catalytic activity">
    <reaction evidence="11">
        <text>2 oxidized [cytochrome P450] + NADPH = 2 reduced [cytochrome P450] + NADP(+) + H(+)</text>
        <dbReference type="Rhea" id="RHEA:24040"/>
        <dbReference type="Rhea" id="RHEA-COMP:14627"/>
        <dbReference type="Rhea" id="RHEA-COMP:14628"/>
        <dbReference type="ChEBI" id="CHEBI:15378"/>
        <dbReference type="ChEBI" id="CHEBI:55376"/>
        <dbReference type="ChEBI" id="CHEBI:57783"/>
        <dbReference type="ChEBI" id="CHEBI:58349"/>
        <dbReference type="ChEBI" id="CHEBI:60344"/>
        <dbReference type="EC" id="1.6.2.4"/>
    </reaction>
</comment>
<keyword evidence="14" id="KW-0812">Transmembrane</keyword>
<dbReference type="SUPFAM" id="SSF52218">
    <property type="entry name" value="Flavoproteins"/>
    <property type="match status" value="1"/>
</dbReference>
<dbReference type="GO" id="GO:0005506">
    <property type="term" value="F:iron ion binding"/>
    <property type="evidence" value="ECO:0007669"/>
    <property type="project" value="InterPro"/>
</dbReference>
<feature type="domain" description="FAD-binding FR-type" evidence="16">
    <location>
        <begin position="1046"/>
        <end position="1317"/>
    </location>
</feature>
<evidence type="ECO:0000256" key="2">
    <source>
        <dbReference type="ARBA" id="ARBA00001974"/>
    </source>
</evidence>
<dbReference type="Pfam" id="PF00175">
    <property type="entry name" value="NAD_binding_1"/>
    <property type="match status" value="1"/>
</dbReference>
<evidence type="ECO:0000256" key="3">
    <source>
        <dbReference type="ARBA" id="ARBA00010018"/>
    </source>
</evidence>
<keyword evidence="7" id="KW-0274">FAD</keyword>
<sequence length="1452" mass="156617">METFEDWNTRFDAERALAKAAKILPSMSSIMRSGGSGSFVLATLAAISSCFLASSTAAIQRRRRRQIDRRADGAPPGHFEIVVYVSLDTDQTTTTMTTTTLLRSSPAAIAAYVVSPTTIAILVHHPKQESVARLIQCVEDALLELNLGGSATEPPCLHHLFPIFRTDSHPPSVSTAMIEEGMLEACESYLRKRSGNDLHIIELAAAADDDNKIRPPPPLRPFPVAGIAIPVLGHAYLSLMGSYSIPQYNIAANLFPPSGKYAYGATARLQKGSPGINDFGDDDNSRLTELVDDLRAGDSKARQRADHSDVIAAGFPPKTLFHPDAEEFVTLTANAEVVRELLARREDFPKLWNRPNQLNIQRFTENGLFTSSENSEDWKTAHALLPRAFNELRIRQYASTIIRKTGVFIEQWTAQLVRALHGIEEGGDGTGNASFYIDDVPEFLTAMTADAIVECSMGVDLKNVERIGAGEPAHDFVRLFRFCLGHSTGLLNPASEYGIKSKIPFSGYDADRLECAFRAAKRELEGMVEDMVENARASTDDAAKHSVIASMFNDRASATGKRVRLRGIFGHVMNLMIAGHETTAATLGFTMQLIAEHPIVEARCLEEARRVLNGKTTLDAKDIPKLTYIEQTFREALRLYSPVVELTRDAAHDTILAGHRVFQGERISVLTRALHTNPEYWGGEFGDPLSFNPDRFHPDAVAARHPNAYHPWGFGSRACIGSQFALFEAKSFLAIMLVHFKWIGKPGYHLMPGYVKGSAAPSAKDLAFEVKARPGGPLDTPHLAASTPSFSEPAAVRNAASPPPSSLQESKTTTPTSGEARRKATVLFGSNAGASEQMANEIARFVAARGEFSVNVATLDEAATTNIAATDVLLVAASTYNGMPPDNAKAFLPSLSVSENIKKGSLEGVSFAVFGLGNSQWRTTYMQYPREVDLALQEAGATRLVDMGAADMDGTTFEDSFEAWLSSLGTALGASSTEGAAAALEAESARLEEEASKLQVVDEVPKGCILFETAADALAGANEIVDKLLAKGVDASEEVMKELAKDRIHPLRVHQAPRELCTPGCGRSVSHVTLQLTTKTDQEPAYRAGDHLEILPCNSSDLVSMALDALGIAPEAPVAWHLGRGTRRQARGAHQVLATKPVLEPLYVKARDVMGFFPDLAAPPSKKCVAKIAEHASGCPKAIAELAALSKDAERFSATMADVSLAELLARYRGRVQLDLGLFVALAKPMAPRFYSISSSPSLPSDDVLTLTVARVSYVTKTGRVHRGLASSLLGDAQPGEGNILGAVRRMTSGFCVPEDASAPLLLVGPGTGLAPMMAFLHERRARRASGETLGKAVLFFGCRSDDDYLYKDELAGMLKDGTLTSLHVALSRSSGVQKVYVQDLIAANAKEVWSLMRDPSCRVFVCGDARSMAPSVRRAFIDAAHSAGGMSVSSAESFVGGMTYIEDVWAG</sequence>
<dbReference type="InterPro" id="IPR023173">
    <property type="entry name" value="NADPH_Cyt_P450_Rdtase_alpha"/>
</dbReference>
<comment type="cofactor">
    <cofactor evidence="2">
        <name>FAD</name>
        <dbReference type="ChEBI" id="CHEBI:57692"/>
    </cofactor>
</comment>
<dbReference type="InterPro" id="IPR039261">
    <property type="entry name" value="FNR_nucleotide-bd"/>
</dbReference>